<keyword evidence="2" id="KW-0134">Cell wall</keyword>
<comment type="subcellular location">
    <subcellularLocation>
        <location evidence="1">Secreted</location>
        <location evidence="1">Cell wall</location>
    </subcellularLocation>
</comment>
<keyword evidence="3" id="KW-0812">Transmembrane</keyword>
<proteinExistence type="predicted"/>
<keyword evidence="2" id="KW-0964">Secreted</keyword>
<name>A0A7J7DFF2_TRIWF</name>
<reference evidence="4 5" key="1">
    <citation type="journal article" date="2020" name="Nat. Commun.">
        <title>Genome of Tripterygium wilfordii and identification of cytochrome P450 involved in triptolide biosynthesis.</title>
        <authorList>
            <person name="Tu L."/>
            <person name="Su P."/>
            <person name="Zhang Z."/>
            <person name="Gao L."/>
            <person name="Wang J."/>
            <person name="Hu T."/>
            <person name="Zhou J."/>
            <person name="Zhang Y."/>
            <person name="Zhao Y."/>
            <person name="Liu Y."/>
            <person name="Song Y."/>
            <person name="Tong Y."/>
            <person name="Lu Y."/>
            <person name="Yang J."/>
            <person name="Xu C."/>
            <person name="Jia M."/>
            <person name="Peters R.J."/>
            <person name="Huang L."/>
            <person name="Gao W."/>
        </authorList>
    </citation>
    <scope>NUCLEOTIDE SEQUENCE [LARGE SCALE GENOMIC DNA]</scope>
    <source>
        <strain evidence="5">cv. XIE 37</strain>
        <tissue evidence="4">Leaf</tissue>
    </source>
</reference>
<accession>A0A7J7DFF2</accession>
<dbReference type="PANTHER" id="PTHR31339:SF4">
    <property type="entry name" value="PECTIN LYASE-LIKE SUPERFAMILY PROTEIN"/>
    <property type="match status" value="1"/>
</dbReference>
<evidence type="ECO:0000256" key="3">
    <source>
        <dbReference type="SAM" id="Phobius"/>
    </source>
</evidence>
<keyword evidence="3" id="KW-1133">Transmembrane helix</keyword>
<dbReference type="PANTHER" id="PTHR31339">
    <property type="entry name" value="PECTIN LYASE-RELATED"/>
    <property type="match status" value="1"/>
</dbReference>
<dbReference type="InterPro" id="IPR051801">
    <property type="entry name" value="GH28_Enzymes"/>
</dbReference>
<dbReference type="Proteomes" id="UP000593562">
    <property type="component" value="Unassembled WGS sequence"/>
</dbReference>
<gene>
    <name evidence="4" type="ORF">HS088_TW07G00706</name>
</gene>
<comment type="caution">
    <text evidence="4">The sequence shown here is derived from an EMBL/GenBank/DDBJ whole genome shotgun (WGS) entry which is preliminary data.</text>
</comment>
<dbReference type="InterPro" id="IPR011050">
    <property type="entry name" value="Pectin_lyase_fold/virulence"/>
</dbReference>
<keyword evidence="5" id="KW-1185">Reference proteome</keyword>
<dbReference type="InParanoid" id="A0A7J7DFF2"/>
<evidence type="ECO:0000313" key="4">
    <source>
        <dbReference type="EMBL" id="KAF5745125.1"/>
    </source>
</evidence>
<dbReference type="EMBL" id="JAAARO010000007">
    <property type="protein sequence ID" value="KAF5745125.1"/>
    <property type="molecule type" value="Genomic_DNA"/>
</dbReference>
<dbReference type="SUPFAM" id="SSF51126">
    <property type="entry name" value="Pectin lyase-like"/>
    <property type="match status" value="1"/>
</dbReference>
<dbReference type="InterPro" id="IPR012334">
    <property type="entry name" value="Pectin_lyas_fold"/>
</dbReference>
<evidence type="ECO:0000256" key="2">
    <source>
        <dbReference type="ARBA" id="ARBA00022512"/>
    </source>
</evidence>
<dbReference type="AlphaFoldDB" id="A0A7J7DFF2"/>
<organism evidence="4 5">
    <name type="scientific">Tripterygium wilfordii</name>
    <name type="common">Thunder God vine</name>
    <dbReference type="NCBI Taxonomy" id="458696"/>
    <lineage>
        <taxon>Eukaryota</taxon>
        <taxon>Viridiplantae</taxon>
        <taxon>Streptophyta</taxon>
        <taxon>Embryophyta</taxon>
        <taxon>Tracheophyta</taxon>
        <taxon>Spermatophyta</taxon>
        <taxon>Magnoliopsida</taxon>
        <taxon>eudicotyledons</taxon>
        <taxon>Gunneridae</taxon>
        <taxon>Pentapetalae</taxon>
        <taxon>rosids</taxon>
        <taxon>fabids</taxon>
        <taxon>Celastrales</taxon>
        <taxon>Celastraceae</taxon>
        <taxon>Tripterygium</taxon>
    </lineage>
</organism>
<keyword evidence="3" id="KW-0472">Membrane</keyword>
<sequence length="167" mass="17661">MDFEKPSFGAIAGSISRPSWAVLLLLFVFVAILSMQLPTDSVFLALKSSEPANSGVSEDRESCAGFFQEVPPRKVVMSIKDFGGVGDGKTSNTKASQKAVWYMKGFGERGGSQLNVPKGTWLTGSFNLTSNCTLFLEHGALILGSQGKMGLLMDKGTCGGSCGGIEH</sequence>
<dbReference type="Gene3D" id="2.160.20.10">
    <property type="entry name" value="Single-stranded right-handed beta-helix, Pectin lyase-like"/>
    <property type="match status" value="1"/>
</dbReference>
<feature type="transmembrane region" description="Helical" evidence="3">
    <location>
        <begin position="20"/>
        <end position="37"/>
    </location>
</feature>
<evidence type="ECO:0000313" key="5">
    <source>
        <dbReference type="Proteomes" id="UP000593562"/>
    </source>
</evidence>
<protein>
    <submittedName>
        <fullName evidence="4">Polygalacturonase</fullName>
    </submittedName>
</protein>
<evidence type="ECO:0000256" key="1">
    <source>
        <dbReference type="ARBA" id="ARBA00004191"/>
    </source>
</evidence>